<dbReference type="AlphaFoldDB" id="A0ABD5ZLX8"/>
<dbReference type="GO" id="GO:0016117">
    <property type="term" value="P:carotenoid biosynthetic process"/>
    <property type="evidence" value="ECO:0007669"/>
    <property type="project" value="UniProtKB-KW"/>
</dbReference>
<dbReference type="InterPro" id="IPR019845">
    <property type="entry name" value="Squalene/phytoene_synthase_CS"/>
</dbReference>
<dbReference type="InterPro" id="IPR044843">
    <property type="entry name" value="Trans_IPPS_bact-type"/>
</dbReference>
<evidence type="ECO:0000256" key="1">
    <source>
        <dbReference type="ARBA" id="ARBA00004684"/>
    </source>
</evidence>
<dbReference type="PANTHER" id="PTHR31480">
    <property type="entry name" value="BIFUNCTIONAL LYCOPENE CYCLASE/PHYTOENE SYNTHASE"/>
    <property type="match status" value="1"/>
</dbReference>
<keyword evidence="2" id="KW-0808">Transferase</keyword>
<accession>A0ABD5ZLX8</accession>
<dbReference type="SFLD" id="SFLDG01212">
    <property type="entry name" value="Phytoene_synthase_like"/>
    <property type="match status" value="1"/>
</dbReference>
<dbReference type="RefSeq" id="WP_276235285.1">
    <property type="nucleotide sequence ID" value="NZ_CP119802.1"/>
</dbReference>
<dbReference type="GeneID" id="79265950"/>
<dbReference type="CDD" id="cd00683">
    <property type="entry name" value="Trans_IPPS_HH"/>
    <property type="match status" value="1"/>
</dbReference>
<dbReference type="PROSITE" id="PS01044">
    <property type="entry name" value="SQUALEN_PHYTOEN_SYN_1"/>
    <property type="match status" value="1"/>
</dbReference>
<gene>
    <name evidence="4" type="ORF">ACFQJ4_03025</name>
</gene>
<dbReference type="Proteomes" id="UP001596398">
    <property type="component" value="Unassembled WGS sequence"/>
</dbReference>
<dbReference type="SFLD" id="SFLDG01018">
    <property type="entry name" value="Squalene/Phytoene_Synthase_Lik"/>
    <property type="match status" value="1"/>
</dbReference>
<protein>
    <submittedName>
        <fullName evidence="4">Phytoene/squalene synthase family protein</fullName>
    </submittedName>
</protein>
<dbReference type="FunFam" id="1.10.600.10:FF:000020">
    <property type="entry name" value="Phytoene synthase"/>
    <property type="match status" value="1"/>
</dbReference>
<dbReference type="SFLD" id="SFLDS00005">
    <property type="entry name" value="Isoprenoid_Synthase_Type_I"/>
    <property type="match status" value="1"/>
</dbReference>
<comment type="pathway">
    <text evidence="1">Carotenoid biosynthesis; phytoene biosynthesis.</text>
</comment>
<dbReference type="PROSITE" id="PS01045">
    <property type="entry name" value="SQUALEN_PHYTOEN_SYN_2"/>
    <property type="match status" value="1"/>
</dbReference>
<dbReference type="Pfam" id="PF00494">
    <property type="entry name" value="SQS_PSY"/>
    <property type="match status" value="1"/>
</dbReference>
<dbReference type="InterPro" id="IPR002060">
    <property type="entry name" value="Squ/phyt_synthse"/>
</dbReference>
<dbReference type="SUPFAM" id="SSF48576">
    <property type="entry name" value="Terpenoid synthases"/>
    <property type="match status" value="1"/>
</dbReference>
<dbReference type="EMBL" id="JBHTAP010000001">
    <property type="protein sequence ID" value="MFC7234283.1"/>
    <property type="molecule type" value="Genomic_DNA"/>
</dbReference>
<proteinExistence type="predicted"/>
<evidence type="ECO:0000313" key="5">
    <source>
        <dbReference type="Proteomes" id="UP001596398"/>
    </source>
</evidence>
<comment type="caution">
    <text evidence="4">The sequence shown here is derived from an EMBL/GenBank/DDBJ whole genome shotgun (WGS) entry which is preliminary data.</text>
</comment>
<dbReference type="Gene3D" id="1.10.600.10">
    <property type="entry name" value="Farnesyl Diphosphate Synthase"/>
    <property type="match status" value="1"/>
</dbReference>
<keyword evidence="3" id="KW-0125">Carotenoid biosynthesis</keyword>
<dbReference type="GO" id="GO:0016765">
    <property type="term" value="F:transferase activity, transferring alkyl or aryl (other than methyl) groups"/>
    <property type="evidence" value="ECO:0007669"/>
    <property type="project" value="UniProtKB-ARBA"/>
</dbReference>
<organism evidence="4 5">
    <name type="scientific">Halosegnis marinus</name>
    <dbReference type="NCBI Taxonomy" id="3034023"/>
    <lineage>
        <taxon>Archaea</taxon>
        <taxon>Methanobacteriati</taxon>
        <taxon>Methanobacteriota</taxon>
        <taxon>Stenosarchaea group</taxon>
        <taxon>Halobacteria</taxon>
        <taxon>Halobacteriales</taxon>
        <taxon>Natronomonadaceae</taxon>
        <taxon>Halosegnis</taxon>
    </lineage>
</organism>
<dbReference type="InterPro" id="IPR008949">
    <property type="entry name" value="Isoprenoid_synthase_dom_sf"/>
</dbReference>
<reference evidence="4 5" key="1">
    <citation type="journal article" date="2019" name="Int. J. Syst. Evol. Microbiol.">
        <title>The Global Catalogue of Microorganisms (GCM) 10K type strain sequencing project: providing services to taxonomists for standard genome sequencing and annotation.</title>
        <authorList>
            <consortium name="The Broad Institute Genomics Platform"/>
            <consortium name="The Broad Institute Genome Sequencing Center for Infectious Disease"/>
            <person name="Wu L."/>
            <person name="Ma J."/>
        </authorList>
    </citation>
    <scope>NUCLEOTIDE SEQUENCE [LARGE SCALE GENOMIC DNA]</scope>
    <source>
        <strain evidence="4 5">DT85</strain>
    </source>
</reference>
<keyword evidence="5" id="KW-1185">Reference proteome</keyword>
<evidence type="ECO:0000256" key="3">
    <source>
        <dbReference type="ARBA" id="ARBA00022746"/>
    </source>
</evidence>
<sequence length="316" mass="35680">MVDESQLAESKSIHKATGKTFYYATRVLPKRVRDATYVLYAFFRVADEVVDDAQGVDAEEQRRRLAEIREAALGRTETDDAVLAAFAEMREAYGIPDEEVETFVDAMAADIDTSRYHTYDQLREYMRGSAAAVGVMMTYVMDGEETEVALPHATTLGEAFQMTNFLRDVGEDIVERDRVYLPIETLEEFGSGVDDIRAREPTDGFRRAVQSELHRTEELYREGVAGIKYLPKDCQFAVLLSAVLYADHHRLIRARDYDTLTDTPSLSTARKVSLSVRTRWHWLWNKDPEAVFAKVSAVPSGDARRHAEPGAPSPAR</sequence>
<name>A0ABD5ZLX8_9EURY</name>
<evidence type="ECO:0000313" key="4">
    <source>
        <dbReference type="EMBL" id="MFC7234283.1"/>
    </source>
</evidence>
<dbReference type="InterPro" id="IPR033904">
    <property type="entry name" value="Trans_IPPS_HH"/>
</dbReference>
<evidence type="ECO:0000256" key="2">
    <source>
        <dbReference type="ARBA" id="ARBA00022679"/>
    </source>
</evidence>